<dbReference type="Pfam" id="PF11159">
    <property type="entry name" value="DUF2939"/>
    <property type="match status" value="1"/>
</dbReference>
<dbReference type="EMBL" id="CP029556">
    <property type="protein sequence ID" value="AXA83950.1"/>
    <property type="molecule type" value="Genomic_DNA"/>
</dbReference>
<evidence type="ECO:0008006" key="3">
    <source>
        <dbReference type="Google" id="ProtNLM"/>
    </source>
</evidence>
<sequence>MSKTAKRLIALAILIVLLLAGWIAAGPFIAIRGIQQAMDTRDVSKLERHVDYPALRANLRAQLEARIAREIGRRFGPEMAGGAASGVAGMLSNNAVDAMISPTGIAVLLQGHALVQRATGNVEPEGGVTAGPVAYDPLKNARKRFESPSRFVATVDSADGKPVGFVFERKGLRWRLSDIRLPPSN</sequence>
<reference evidence="2" key="1">
    <citation type="submission" date="2018-05" db="EMBL/GenBank/DDBJ databases">
        <title>Luteimonas pekinense sp. nov., isolated from human Meibomian gland secretions, Beijing, China.</title>
        <authorList>
            <person name="Wen T."/>
            <person name="Bai H."/>
            <person name="Lv H."/>
        </authorList>
    </citation>
    <scope>NUCLEOTIDE SEQUENCE [LARGE SCALE GENOMIC DNA]</scope>
    <source>
        <strain evidence="2">83-4</strain>
    </source>
</reference>
<dbReference type="OrthoDB" id="5739641at2"/>
<gene>
    <name evidence="1" type="ORF">DCD74_03915</name>
</gene>
<proteinExistence type="predicted"/>
<keyword evidence="2" id="KW-1185">Reference proteome</keyword>
<evidence type="ECO:0000313" key="1">
    <source>
        <dbReference type="EMBL" id="AXA83950.1"/>
    </source>
</evidence>
<dbReference type="Proteomes" id="UP000251842">
    <property type="component" value="Chromosome"/>
</dbReference>
<name>A0A344J4J0_9GAMM</name>
<dbReference type="KEGG" id="lue:DCD74_03915"/>
<dbReference type="AlphaFoldDB" id="A0A344J4J0"/>
<dbReference type="RefSeq" id="WP_112926165.1">
    <property type="nucleotide sequence ID" value="NZ_CP029556.1"/>
</dbReference>
<organism evidence="1 2">
    <name type="scientific">Solilutibacter oculi</name>
    <dbReference type="NCBI Taxonomy" id="2698682"/>
    <lineage>
        <taxon>Bacteria</taxon>
        <taxon>Pseudomonadati</taxon>
        <taxon>Pseudomonadota</taxon>
        <taxon>Gammaproteobacteria</taxon>
        <taxon>Lysobacterales</taxon>
        <taxon>Lysobacteraceae</taxon>
        <taxon>Solilutibacter</taxon>
    </lineage>
</organism>
<evidence type="ECO:0000313" key="2">
    <source>
        <dbReference type="Proteomes" id="UP000251842"/>
    </source>
</evidence>
<accession>A0A344J4J0</accession>
<protein>
    <recommendedName>
        <fullName evidence="3">DUF2939 domain-containing protein</fullName>
    </recommendedName>
</protein>
<dbReference type="InterPro" id="IPR021330">
    <property type="entry name" value="DUF2939"/>
</dbReference>